<dbReference type="EMBL" id="CP118157">
    <property type="protein sequence ID" value="WOF23183.1"/>
    <property type="molecule type" value="Genomic_DNA"/>
</dbReference>
<keyword evidence="5" id="KW-1185">Reference proteome</keyword>
<dbReference type="KEGG" id="mbet:N8K70_00515"/>
<dbReference type="Pfam" id="PF01408">
    <property type="entry name" value="GFO_IDH_MocA"/>
    <property type="match status" value="1"/>
</dbReference>
<dbReference type="AlphaFoldDB" id="A0AA97FHB6"/>
<dbReference type="Gene3D" id="3.40.50.720">
    <property type="entry name" value="NAD(P)-binding Rossmann-like Domain"/>
    <property type="match status" value="1"/>
</dbReference>
<evidence type="ECO:0000256" key="1">
    <source>
        <dbReference type="ARBA" id="ARBA00023027"/>
    </source>
</evidence>
<dbReference type="PANTHER" id="PTHR43377">
    <property type="entry name" value="BILIVERDIN REDUCTASE A"/>
    <property type="match status" value="1"/>
</dbReference>
<evidence type="ECO:0000313" key="5">
    <source>
        <dbReference type="Proteomes" id="UP001305498"/>
    </source>
</evidence>
<feature type="domain" description="GFO/IDH/MocA-like oxidoreductase" evidence="3">
    <location>
        <begin position="128"/>
        <end position="243"/>
    </location>
</feature>
<evidence type="ECO:0000259" key="3">
    <source>
        <dbReference type="Pfam" id="PF22725"/>
    </source>
</evidence>
<dbReference type="GO" id="GO:0000166">
    <property type="term" value="F:nucleotide binding"/>
    <property type="evidence" value="ECO:0007669"/>
    <property type="project" value="InterPro"/>
</dbReference>
<dbReference type="PANTHER" id="PTHR43377:SF1">
    <property type="entry name" value="BILIVERDIN REDUCTASE A"/>
    <property type="match status" value="1"/>
</dbReference>
<dbReference type="InterPro" id="IPR055170">
    <property type="entry name" value="GFO_IDH_MocA-like_dom"/>
</dbReference>
<organism evidence="4 5">
    <name type="scientific">Microbacterium betulae</name>
    <dbReference type="NCBI Taxonomy" id="2981139"/>
    <lineage>
        <taxon>Bacteria</taxon>
        <taxon>Bacillati</taxon>
        <taxon>Actinomycetota</taxon>
        <taxon>Actinomycetes</taxon>
        <taxon>Micrococcales</taxon>
        <taxon>Microbacteriaceae</taxon>
        <taxon>Microbacterium</taxon>
    </lineage>
</organism>
<dbReference type="Proteomes" id="UP001305498">
    <property type="component" value="Chromosome"/>
</dbReference>
<protein>
    <submittedName>
        <fullName evidence="4">Gfo/Idh/MocA family oxidoreductase</fullName>
    </submittedName>
</protein>
<name>A0AA97FHB6_9MICO</name>
<dbReference type="SUPFAM" id="SSF55347">
    <property type="entry name" value="Glyceraldehyde-3-phosphate dehydrogenase-like, C-terminal domain"/>
    <property type="match status" value="1"/>
</dbReference>
<keyword evidence="1" id="KW-0520">NAD</keyword>
<proteinExistence type="predicted"/>
<dbReference type="SUPFAM" id="SSF51735">
    <property type="entry name" value="NAD(P)-binding Rossmann-fold domains"/>
    <property type="match status" value="1"/>
</dbReference>
<evidence type="ECO:0000259" key="2">
    <source>
        <dbReference type="Pfam" id="PF01408"/>
    </source>
</evidence>
<feature type="domain" description="Gfo/Idh/MocA-like oxidoreductase N-terminal" evidence="2">
    <location>
        <begin position="10"/>
        <end position="119"/>
    </location>
</feature>
<dbReference type="Pfam" id="PF22725">
    <property type="entry name" value="GFO_IDH_MocA_C3"/>
    <property type="match status" value="1"/>
</dbReference>
<dbReference type="InterPro" id="IPR000683">
    <property type="entry name" value="Gfo/Idh/MocA-like_OxRdtase_N"/>
</dbReference>
<evidence type="ECO:0000313" key="4">
    <source>
        <dbReference type="EMBL" id="WOF23183.1"/>
    </source>
</evidence>
<accession>A0AA97FHB6</accession>
<dbReference type="RefSeq" id="WP_317139654.1">
    <property type="nucleotide sequence ID" value="NZ_CP118157.1"/>
</dbReference>
<gene>
    <name evidence="4" type="ORF">N8K70_00515</name>
</gene>
<dbReference type="InterPro" id="IPR051450">
    <property type="entry name" value="Gfo/Idh/MocA_Oxidoreductases"/>
</dbReference>
<dbReference type="InterPro" id="IPR036291">
    <property type="entry name" value="NAD(P)-bd_dom_sf"/>
</dbReference>
<reference evidence="4 5" key="1">
    <citation type="submission" date="2023-02" db="EMBL/GenBank/DDBJ databases">
        <title>Microbacterium betulae sp. nov., isolated from birch wood.</title>
        <authorList>
            <person name="Pasciak M."/>
            <person name="Pawlik K.J."/>
            <person name="Martynowski D."/>
            <person name="Laczmanski L."/>
            <person name="Ciekot J."/>
            <person name="Szponar B."/>
            <person name="Wojcik-Fatla A."/>
            <person name="Mackiewicz B."/>
            <person name="Farian E."/>
            <person name="Cholewa G."/>
            <person name="Cholewa A."/>
            <person name="Dutkiewicz J."/>
        </authorList>
    </citation>
    <scope>NUCLEOTIDE SEQUENCE [LARGE SCALE GENOMIC DNA]</scope>
    <source>
        <strain evidence="4 5">AB</strain>
    </source>
</reference>
<dbReference type="Gene3D" id="3.30.360.10">
    <property type="entry name" value="Dihydrodipicolinate Reductase, domain 2"/>
    <property type="match status" value="1"/>
</dbReference>
<sequence>MGSDEAPIMGLLGAGGIARAHLPALLSLGLRVLVFSEDGREDALIADCGGGERATKAELLDRCDIVDVCTPTFTHRGLVLECAAAGKDIICEKPLGLTPAEAIEMRDACRRAGVALHPAHVVRYFGAYRTARTAVERGEIGRVAVQRFVRGGARPKSSWFADEGLSGGIILDQMIHDLDFSLWSAGPVATVFARHVDRGPGSVCAAHVVMTHRTGALTTVTGYWGAEGIAFRTSFEVVGTAGLASHDSATESSFRADVPAGARAGGGLLPSVSLEENPYRRELADFLNAIRRGSDATVTVDDGVSAVQLAWYAQESARTGRALTVTREEAA</sequence>